<evidence type="ECO:0000259" key="2">
    <source>
        <dbReference type="Pfam" id="PF20250"/>
    </source>
</evidence>
<dbReference type="InterPro" id="IPR005646">
    <property type="entry name" value="FapA"/>
</dbReference>
<comment type="caution">
    <text evidence="3">The sequence shown here is derived from an EMBL/GenBank/DDBJ whole genome shotgun (WGS) entry which is preliminary data.</text>
</comment>
<sequence length="457" mass="50277">MEELHEILAIEINRDKMSANLKQLQPLPEEITVDDLKKFVKENGVTYGLFEETIEKIVTGNVTLPTTIARGLDPVDGENAYIWSILEDLQGEDNTQQNDQEDINLKKVIEIPSVKNGELVGKKIEATEEKNGVNVYGEDVKAKPGRDLKLRPGKNTRVDGLEIFSTIDGQISVEPKVIHVFPIYEVNGDVDMKVGNIDFIGNVNIRGNVPSGFEIKAQGDIRVHGSVEAAILKAGGSIFIQQGVVAQGGGIISAEGDVETSFLNQANIEAGGDVKVTKSILHSTVKAQGYVYCNQNRGNIVGGSISSGKGIEVNEVGNHMNTPTTLFLGVSEEAVASESKYKTQMLQAQENTQKLGVLLKNIVDKEKTSSLTAKEKVMKLKIKNSLMDANKELNSAKDKLDEIKELFENQDQAEIRIIKAIHANTDLHFGKYRRKIVTTHENVLFKLDRSEISFEPL</sequence>
<evidence type="ECO:0000256" key="1">
    <source>
        <dbReference type="SAM" id="Coils"/>
    </source>
</evidence>
<organism evidence="3 4">
    <name type="scientific">Salipaludibacillus agaradhaerens</name>
    <name type="common">Bacillus agaradhaerens</name>
    <dbReference type="NCBI Taxonomy" id="76935"/>
    <lineage>
        <taxon>Bacteria</taxon>
        <taxon>Bacillati</taxon>
        <taxon>Bacillota</taxon>
        <taxon>Bacilli</taxon>
        <taxon>Bacillales</taxon>
        <taxon>Bacillaceae</taxon>
    </lineage>
</organism>
<proteinExistence type="predicted"/>
<evidence type="ECO:0000313" key="4">
    <source>
        <dbReference type="Proteomes" id="UP001057753"/>
    </source>
</evidence>
<dbReference type="InterPro" id="IPR046865">
    <property type="entry name" value="FapA_b_solenoid"/>
</dbReference>
<dbReference type="Pfam" id="PF03961">
    <property type="entry name" value="FapA"/>
    <property type="match status" value="1"/>
</dbReference>
<keyword evidence="4" id="KW-1185">Reference proteome</keyword>
<dbReference type="Proteomes" id="UP001057753">
    <property type="component" value="Unassembled WGS sequence"/>
</dbReference>
<evidence type="ECO:0000313" key="3">
    <source>
        <dbReference type="EMBL" id="MCR6096069.1"/>
    </source>
</evidence>
<dbReference type="EMBL" id="JABXYM010000001">
    <property type="protein sequence ID" value="MCR6096069.1"/>
    <property type="molecule type" value="Genomic_DNA"/>
</dbReference>
<dbReference type="AlphaFoldDB" id="A0A9Q4B0I2"/>
<dbReference type="PANTHER" id="PTHR38032">
    <property type="entry name" value="POLYMERASE-RELATED"/>
    <property type="match status" value="1"/>
</dbReference>
<gene>
    <name evidence="3" type="ORF">HXA33_05870</name>
</gene>
<dbReference type="PANTHER" id="PTHR38032:SF1">
    <property type="entry name" value="RNA-BINDING PROTEIN KHPB N-TERMINAL DOMAIN-CONTAINING PROTEIN"/>
    <property type="match status" value="1"/>
</dbReference>
<keyword evidence="1" id="KW-0175">Coiled coil</keyword>
<reference evidence="3" key="1">
    <citation type="submission" date="2020-06" db="EMBL/GenBank/DDBJ databases">
        <title>Insight into the genomes of haloalkaliphilic bacilli from Kenyan soda lakes.</title>
        <authorList>
            <person name="Mwirichia R."/>
            <person name="Villamizar G.C."/>
            <person name="Poehlein A."/>
            <person name="Mugweru J."/>
            <person name="Kipnyargis A."/>
            <person name="Kiplimo D."/>
            <person name="Orwa P."/>
            <person name="Daniel R."/>
        </authorList>
    </citation>
    <scope>NUCLEOTIDE SEQUENCE</scope>
    <source>
        <strain evidence="3">B1096_S55</strain>
    </source>
</reference>
<dbReference type="RefSeq" id="WP_257820777.1">
    <property type="nucleotide sequence ID" value="NZ_JABXYM010000001.1"/>
</dbReference>
<protein>
    <submittedName>
        <fullName evidence="3">DUF342 domain-containing protein</fullName>
    </submittedName>
</protein>
<accession>A0A9Q4B0I2</accession>
<feature type="coiled-coil region" evidence="1">
    <location>
        <begin position="379"/>
        <end position="416"/>
    </location>
</feature>
<feature type="domain" description="Flagellar Assembly Protein A N-terminal region" evidence="2">
    <location>
        <begin position="9"/>
        <end position="174"/>
    </location>
</feature>
<dbReference type="Pfam" id="PF20250">
    <property type="entry name" value="FapA_N"/>
    <property type="match status" value="1"/>
</dbReference>
<dbReference type="InterPro" id="IPR046866">
    <property type="entry name" value="FapA_N"/>
</dbReference>
<name>A0A9Q4B0I2_SALAG</name>